<dbReference type="KEGG" id="spav:Spa2297_33035"/>
<dbReference type="Pfam" id="PF13577">
    <property type="entry name" value="SnoaL_4"/>
    <property type="match status" value="1"/>
</dbReference>
<evidence type="ECO:0000313" key="3">
    <source>
        <dbReference type="EMBL" id="MFB8751047.1"/>
    </source>
</evidence>
<evidence type="ECO:0000313" key="5">
    <source>
        <dbReference type="Proteomes" id="UP001585018"/>
    </source>
</evidence>
<dbReference type="RefSeq" id="WP_064732259.1">
    <property type="nucleotide sequence ID" value="NZ_BMRX01000022.1"/>
</dbReference>
<reference evidence="3 5" key="2">
    <citation type="submission" date="2024-01" db="EMBL/GenBank/DDBJ databases">
        <title>Genome mining of biosynthetic gene clusters to explore secondary metabolites of Streptomyces sp.</title>
        <authorList>
            <person name="Baig A."/>
            <person name="Ajitkumar Shintre N."/>
            <person name="Kumar H."/>
            <person name="Anbarasu A."/>
            <person name="Ramaiah S."/>
        </authorList>
    </citation>
    <scope>NUCLEOTIDE SEQUENCE [LARGE SCALE GENOMIC DNA]</scope>
    <source>
        <strain evidence="3 5">A03</strain>
    </source>
</reference>
<dbReference type="InterPro" id="IPR032710">
    <property type="entry name" value="NTF2-like_dom_sf"/>
</dbReference>
<evidence type="ECO:0000259" key="1">
    <source>
        <dbReference type="Pfam" id="PF13577"/>
    </source>
</evidence>
<organism evidence="2 4">
    <name type="scientific">Streptomyces parvulus</name>
    <dbReference type="NCBI Taxonomy" id="146923"/>
    <lineage>
        <taxon>Bacteria</taxon>
        <taxon>Bacillati</taxon>
        <taxon>Actinomycetota</taxon>
        <taxon>Actinomycetes</taxon>
        <taxon>Kitasatosporales</taxon>
        <taxon>Streptomycetaceae</taxon>
        <taxon>Streptomyces</taxon>
    </lineage>
</organism>
<gene>
    <name evidence="2" type="ORF">Spa2297_33035</name>
    <name evidence="3" type="ORF">VSS30_19810</name>
</gene>
<evidence type="ECO:0000313" key="2">
    <source>
        <dbReference type="EMBL" id="ANJ11932.1"/>
    </source>
</evidence>
<dbReference type="Proteomes" id="UP001585018">
    <property type="component" value="Unassembled WGS sequence"/>
</dbReference>
<dbReference type="Proteomes" id="UP000078468">
    <property type="component" value="Plasmid pspa1"/>
</dbReference>
<dbReference type="AlphaFoldDB" id="A0A191VAI1"/>
<keyword evidence="2" id="KW-0614">Plasmid</keyword>
<reference evidence="2 4" key="1">
    <citation type="submission" date="2016-05" db="EMBL/GenBank/DDBJ databases">
        <title>Non-Contiguous Finished Genome Sequence of Streptomyces parvulus 2297 Integrated Site-Specifically with Actinophage R4.</title>
        <authorList>
            <person name="Nishizawa T."/>
            <person name="Miura T."/>
            <person name="Harada C."/>
            <person name="Guo Y."/>
            <person name="Narisawa K."/>
            <person name="Ohta H."/>
            <person name="Takahashi H."/>
            <person name="Shirai M."/>
        </authorList>
    </citation>
    <scope>NUCLEOTIDE SEQUENCE [LARGE SCALE GENOMIC DNA]</scope>
    <source>
        <strain evidence="2 4">2297</strain>
        <plasmid evidence="4">pspa1</plasmid>
        <plasmid evidence="2">pSPA1</plasmid>
    </source>
</reference>
<protein>
    <submittedName>
        <fullName evidence="3">Nuclear transport factor 2 family protein</fullName>
    </submittedName>
</protein>
<accession>A0A191VAI1</accession>
<proteinExistence type="predicted"/>
<geneLocation type="plasmid" evidence="4">
    <name>pspa1</name>
</geneLocation>
<dbReference type="CDD" id="cd00531">
    <property type="entry name" value="NTF2_like"/>
    <property type="match status" value="1"/>
</dbReference>
<dbReference type="InterPro" id="IPR037401">
    <property type="entry name" value="SnoaL-like"/>
</dbReference>
<dbReference type="EMBL" id="JAYMRR010000010">
    <property type="protein sequence ID" value="MFB8751047.1"/>
    <property type="molecule type" value="Genomic_DNA"/>
</dbReference>
<feature type="domain" description="SnoaL-like" evidence="1">
    <location>
        <begin position="21"/>
        <end position="147"/>
    </location>
</feature>
<keyword evidence="5" id="KW-1185">Reference proteome</keyword>
<dbReference type="Gene3D" id="3.10.450.50">
    <property type="match status" value="1"/>
</dbReference>
<sequence length="154" mass="16856">MTAELTGTAEPPSGSLEFAALYAEAQHFYAHQMRILDAHDTESWADTFTEDAVLELPTMPGPARAHAALTHYVRVGAARRRRAGGRLDHWVGMLDVRPRADGSLSTRCSALVYATPSGGGPKILYVCVMEDVLVRTRGGTWRAAHRRVVRDDLA</sequence>
<dbReference type="EMBL" id="CP015867">
    <property type="protein sequence ID" value="ANJ11932.1"/>
    <property type="molecule type" value="Genomic_DNA"/>
</dbReference>
<name>A0A191VAI1_9ACTN</name>
<dbReference type="GeneID" id="91309741"/>
<evidence type="ECO:0000313" key="4">
    <source>
        <dbReference type="Proteomes" id="UP000078468"/>
    </source>
</evidence>
<geneLocation type="plasmid" evidence="2">
    <name>pSPA1</name>
</geneLocation>
<dbReference type="SUPFAM" id="SSF54427">
    <property type="entry name" value="NTF2-like"/>
    <property type="match status" value="1"/>
</dbReference>